<gene>
    <name evidence="2" type="ORF">BCV70DRAFT_200806</name>
</gene>
<evidence type="ECO:0000313" key="2">
    <source>
        <dbReference type="EMBL" id="PWY99898.1"/>
    </source>
</evidence>
<dbReference type="AlphaFoldDB" id="A0A317XRC1"/>
<dbReference type="Proteomes" id="UP000246740">
    <property type="component" value="Unassembled WGS sequence"/>
</dbReference>
<accession>A0A317XRC1</accession>
<dbReference type="InParanoid" id="A0A317XRC1"/>
<protein>
    <recommendedName>
        <fullName evidence="4">COQ9 domain-containing protein</fullName>
    </recommendedName>
</protein>
<organism evidence="2 3">
    <name type="scientific">Testicularia cyperi</name>
    <dbReference type="NCBI Taxonomy" id="1882483"/>
    <lineage>
        <taxon>Eukaryota</taxon>
        <taxon>Fungi</taxon>
        <taxon>Dikarya</taxon>
        <taxon>Basidiomycota</taxon>
        <taxon>Ustilaginomycotina</taxon>
        <taxon>Ustilaginomycetes</taxon>
        <taxon>Ustilaginales</taxon>
        <taxon>Anthracoideaceae</taxon>
        <taxon>Testicularia</taxon>
    </lineage>
</organism>
<dbReference type="STRING" id="1882483.A0A317XRC1"/>
<evidence type="ECO:0008006" key="4">
    <source>
        <dbReference type="Google" id="ProtNLM"/>
    </source>
</evidence>
<feature type="compositionally biased region" description="Low complexity" evidence="1">
    <location>
        <begin position="68"/>
        <end position="86"/>
    </location>
</feature>
<evidence type="ECO:0000256" key="1">
    <source>
        <dbReference type="SAM" id="MobiDB-lite"/>
    </source>
</evidence>
<dbReference type="OrthoDB" id="2552827at2759"/>
<feature type="region of interest" description="Disordered" evidence="1">
    <location>
        <begin position="65"/>
        <end position="92"/>
    </location>
</feature>
<evidence type="ECO:0000313" key="3">
    <source>
        <dbReference type="Proteomes" id="UP000246740"/>
    </source>
</evidence>
<sequence length="404" mass="43103">MSTTTTTTTTTIAIKSARLLARGLGTRCPAAAAAAVAARPSHAHTHAHARSRLRFSTSCLVAQHPFGSSSSSSKPFPSTTTTTTTKNQKYSSDTHALPIRTQILLQSLPHVDTHGFTKHAYLSTDGKCVTGATFPSLDPSHSNLTQAQKSRLLTTLFSSSTRAFDAALFHMWAQTSDVQVSHRLASPAEAAGVLIRGGSSPAPSTLAFQAAAGGGAGGGAAGRRVDMRASLSSNQEREALQKLSTLVEERLGISWRIRRHLVQGISAYCTLDPSSFSMLSALAHRSMLPAALPDAAQLLGFSSRFVDALLTSPQAQQQTGWLEPDGPGWYTIRTRLAAAYLLATLHMASGHTTHFQDTQLYFRRILADRETGVLATLSNAIHSAGQWSTWGARGWLGIFRSLGL</sequence>
<name>A0A317XRC1_9BASI</name>
<dbReference type="EMBL" id="KZ819194">
    <property type="protein sequence ID" value="PWY99898.1"/>
    <property type="molecule type" value="Genomic_DNA"/>
</dbReference>
<reference evidence="2 3" key="1">
    <citation type="journal article" date="2018" name="Mol. Biol. Evol.">
        <title>Broad Genomic Sampling Reveals a Smut Pathogenic Ancestry of the Fungal Clade Ustilaginomycotina.</title>
        <authorList>
            <person name="Kijpornyongpan T."/>
            <person name="Mondo S.J."/>
            <person name="Barry K."/>
            <person name="Sandor L."/>
            <person name="Lee J."/>
            <person name="Lipzen A."/>
            <person name="Pangilinan J."/>
            <person name="LaButti K."/>
            <person name="Hainaut M."/>
            <person name="Henrissat B."/>
            <person name="Grigoriev I.V."/>
            <person name="Spatafora J.W."/>
            <person name="Aime M.C."/>
        </authorList>
    </citation>
    <scope>NUCLEOTIDE SEQUENCE [LARGE SCALE GENOMIC DNA]</scope>
    <source>
        <strain evidence="2 3">MCA 3645</strain>
    </source>
</reference>
<keyword evidence="3" id="KW-1185">Reference proteome</keyword>
<proteinExistence type="predicted"/>